<evidence type="ECO:0000313" key="5">
    <source>
        <dbReference type="Proteomes" id="UP000198935"/>
    </source>
</evidence>
<keyword evidence="2" id="KW-0464">Manganese</keyword>
<dbReference type="Gene3D" id="3.40.630.10">
    <property type="entry name" value="Zn peptidases"/>
    <property type="match status" value="1"/>
</dbReference>
<dbReference type="FunFam" id="3.30.70.360:FF:000001">
    <property type="entry name" value="N-acetyldiaminopimelate deacetylase"/>
    <property type="match status" value="1"/>
</dbReference>
<feature type="binding site" evidence="2">
    <location>
        <position position="106"/>
    </location>
    <ligand>
        <name>Mn(2+)</name>
        <dbReference type="ChEBI" id="CHEBI:29035"/>
        <label>2</label>
    </ligand>
</feature>
<dbReference type="EMBL" id="FNPI01000001">
    <property type="protein sequence ID" value="SDY08858.1"/>
    <property type="molecule type" value="Genomic_DNA"/>
</dbReference>
<evidence type="ECO:0000259" key="3">
    <source>
        <dbReference type="Pfam" id="PF07687"/>
    </source>
</evidence>
<evidence type="ECO:0000313" key="4">
    <source>
        <dbReference type="EMBL" id="SDY08858.1"/>
    </source>
</evidence>
<keyword evidence="5" id="KW-1185">Reference proteome</keyword>
<name>A0A1H3H1R5_9BACI</name>
<organism evidence="4 5">
    <name type="scientific">Evansella caseinilytica</name>
    <dbReference type="NCBI Taxonomy" id="1503961"/>
    <lineage>
        <taxon>Bacteria</taxon>
        <taxon>Bacillati</taxon>
        <taxon>Bacillota</taxon>
        <taxon>Bacilli</taxon>
        <taxon>Bacillales</taxon>
        <taxon>Bacillaceae</taxon>
        <taxon>Evansella</taxon>
    </lineage>
</organism>
<dbReference type="Pfam" id="PF07687">
    <property type="entry name" value="M20_dimer"/>
    <property type="match status" value="1"/>
</dbReference>
<dbReference type="SUPFAM" id="SSF53187">
    <property type="entry name" value="Zn-dependent exopeptidases"/>
    <property type="match status" value="1"/>
</dbReference>
<dbReference type="InterPro" id="IPR017439">
    <property type="entry name" value="Amidohydrolase"/>
</dbReference>
<dbReference type="InterPro" id="IPR036264">
    <property type="entry name" value="Bact_exopeptidase_dim_dom"/>
</dbReference>
<evidence type="ECO:0000256" key="1">
    <source>
        <dbReference type="ARBA" id="ARBA00022801"/>
    </source>
</evidence>
<dbReference type="Pfam" id="PF01546">
    <property type="entry name" value="Peptidase_M20"/>
    <property type="match status" value="1"/>
</dbReference>
<sequence>MSTISFKNKGRLVYDKVVELRRKFHQYPELSHEETETSRRIQEVLRGEGISFQTGFAGTGVLGIIRGNRPGKTIALRADMDALPIQEQNTHEFVSEIHNKMHACGHDAHVAMLLGAGMLLNKYKEQFSGTILLVFQPAEEDAPVGGAQQMIADGVFADYRPDAVFAQHVWPDLPVGKIGVCAGPMMGNSDRLTITIKGASGHASMPHQTVDAIIVANQVISSLQTIISRNVDPFAAAVLTIGKIAGGTRYNVIAESVTIEGTVRTYSQKVKKEMKKKIHDLVRGIAGSMGAAAEVAYVDGYPATVNDEHSAALVKATAVQLFGTEAAPDVSPSLGGEDFGRFLLHYPGAYYWLGTALSSRPIQKPLHDPQFEIDEKALEIGVEVMAQLGVNALADRQ</sequence>
<gene>
    <name evidence="4" type="ORF">SAMN05421736_101335</name>
</gene>
<dbReference type="PIRSF" id="PIRSF005962">
    <property type="entry name" value="Pept_M20D_amidohydro"/>
    <property type="match status" value="1"/>
</dbReference>
<reference evidence="5" key="1">
    <citation type="submission" date="2016-10" db="EMBL/GenBank/DDBJ databases">
        <authorList>
            <person name="Varghese N."/>
            <person name="Submissions S."/>
        </authorList>
    </citation>
    <scope>NUCLEOTIDE SEQUENCE [LARGE SCALE GENOMIC DNA]</scope>
    <source>
        <strain evidence="5">SP</strain>
    </source>
</reference>
<keyword evidence="2" id="KW-0479">Metal-binding</keyword>
<dbReference type="PANTHER" id="PTHR11014">
    <property type="entry name" value="PEPTIDASE M20 FAMILY MEMBER"/>
    <property type="match status" value="1"/>
</dbReference>
<protein>
    <submittedName>
        <fullName evidence="4">Amidohydrolase</fullName>
    </submittedName>
</protein>
<dbReference type="GO" id="GO:0019877">
    <property type="term" value="P:diaminopimelate biosynthetic process"/>
    <property type="evidence" value="ECO:0007669"/>
    <property type="project" value="UniProtKB-ARBA"/>
</dbReference>
<dbReference type="GO" id="GO:0046872">
    <property type="term" value="F:metal ion binding"/>
    <property type="evidence" value="ECO:0007669"/>
    <property type="project" value="UniProtKB-KW"/>
</dbReference>
<feature type="binding site" evidence="2">
    <location>
        <position position="104"/>
    </location>
    <ligand>
        <name>Mn(2+)</name>
        <dbReference type="ChEBI" id="CHEBI:29035"/>
        <label>2</label>
    </ligand>
</feature>
<dbReference type="InterPro" id="IPR011650">
    <property type="entry name" value="Peptidase_M20_dimer"/>
</dbReference>
<dbReference type="SUPFAM" id="SSF55031">
    <property type="entry name" value="Bacterial exopeptidase dimerisation domain"/>
    <property type="match status" value="1"/>
</dbReference>
<feature type="binding site" evidence="2">
    <location>
        <position position="140"/>
    </location>
    <ligand>
        <name>Mn(2+)</name>
        <dbReference type="ChEBI" id="CHEBI:29035"/>
        <label>2</label>
    </ligand>
</feature>
<feature type="binding site" evidence="2">
    <location>
        <position position="367"/>
    </location>
    <ligand>
        <name>Mn(2+)</name>
        <dbReference type="ChEBI" id="CHEBI:29035"/>
        <label>2</label>
    </ligand>
</feature>
<feature type="binding site" evidence="2">
    <location>
        <position position="168"/>
    </location>
    <ligand>
        <name>Mn(2+)</name>
        <dbReference type="ChEBI" id="CHEBI:29035"/>
        <label>2</label>
    </ligand>
</feature>
<dbReference type="OrthoDB" id="9776731at2"/>
<dbReference type="Gene3D" id="3.30.70.360">
    <property type="match status" value="1"/>
</dbReference>
<dbReference type="AlphaFoldDB" id="A0A1H3H1R5"/>
<dbReference type="PANTHER" id="PTHR11014:SF63">
    <property type="entry name" value="METALLOPEPTIDASE, PUTATIVE (AFU_ORTHOLOGUE AFUA_6G09600)-RELATED"/>
    <property type="match status" value="1"/>
</dbReference>
<keyword evidence="1 4" id="KW-0378">Hydrolase</keyword>
<dbReference type="NCBIfam" id="TIGR01891">
    <property type="entry name" value="amidohydrolases"/>
    <property type="match status" value="1"/>
</dbReference>
<feature type="domain" description="Peptidase M20 dimerisation" evidence="3">
    <location>
        <begin position="191"/>
        <end position="284"/>
    </location>
</feature>
<accession>A0A1H3H1R5</accession>
<dbReference type="InterPro" id="IPR002933">
    <property type="entry name" value="Peptidase_M20"/>
</dbReference>
<dbReference type="Proteomes" id="UP000198935">
    <property type="component" value="Unassembled WGS sequence"/>
</dbReference>
<dbReference type="GO" id="GO:0050118">
    <property type="term" value="F:N-acetyldiaminopimelate deacetylase activity"/>
    <property type="evidence" value="ECO:0007669"/>
    <property type="project" value="UniProtKB-ARBA"/>
</dbReference>
<proteinExistence type="predicted"/>
<dbReference type="STRING" id="1503961.SAMN05421736_101335"/>
<comment type="cofactor">
    <cofactor evidence="2">
        <name>Mn(2+)</name>
        <dbReference type="ChEBI" id="CHEBI:29035"/>
    </cofactor>
    <text evidence="2">The Mn(2+) ion enhances activity.</text>
</comment>
<evidence type="ECO:0000256" key="2">
    <source>
        <dbReference type="PIRSR" id="PIRSR005962-1"/>
    </source>
</evidence>